<dbReference type="PANTHER" id="PTHR46586:SF3">
    <property type="entry name" value="ANKYRIN REPEAT-CONTAINING PROTEIN"/>
    <property type="match status" value="1"/>
</dbReference>
<dbReference type="STRING" id="1054147.F4PJ33"/>
<dbReference type="Gene3D" id="1.25.40.20">
    <property type="entry name" value="Ankyrin repeat-containing domain"/>
    <property type="match status" value="3"/>
</dbReference>
<protein>
    <recommendedName>
        <fullName evidence="3">Ankyrin repeat-containing protein</fullName>
    </recommendedName>
</protein>
<dbReference type="RefSeq" id="XP_004362170.1">
    <property type="nucleotide sequence ID" value="XM_004362113.1"/>
</dbReference>
<dbReference type="Pfam" id="PF12796">
    <property type="entry name" value="Ank_2"/>
    <property type="match status" value="1"/>
</dbReference>
<dbReference type="AlphaFoldDB" id="F4PJ33"/>
<evidence type="ECO:0000313" key="2">
    <source>
        <dbReference type="Proteomes" id="UP000007797"/>
    </source>
</evidence>
<name>F4PJ33_CACFS</name>
<dbReference type="InterPro" id="IPR036770">
    <property type="entry name" value="Ankyrin_rpt-contain_sf"/>
</dbReference>
<dbReference type="PANTHER" id="PTHR46586">
    <property type="entry name" value="ANKYRIN REPEAT-CONTAINING PROTEIN"/>
    <property type="match status" value="1"/>
</dbReference>
<sequence>MNNNRTDTTINNNSQTTTFITIFRSILVRKTIFNQLDQLPKKTNHIGNDYVKGRELIESPLSCLVVKYALPWDFIRHYLPLKRDGDHPLRTYAINRYCQNKRATLQTLKHLIEWSPEYQNKDDRVLDMVCRNGHLDILVYLDSSLNPKAPCTTKAVTNAIDGQHLQVVEYLINHRSEGYDVTAYEKAGYRGRIDILKLLIKHHKKRGSSDMSIDKCLVKAMRQSLRHFDTFQFIYQQLSKPLNSSESVEMVSNASMCGYLNIVQFFHEKNHQFPKDAIDNAAEYNQLKIVQFLNTNRTERCTTDAIDKAALNGYLDIVKYLTENRKEGCTTEAMDKAAENGYIETVKYLMENRTEGCTNNAMHFASTFGHLDVVKYLYHHQQRRPESEIVDALESSSEHEQEKTKLTDSKIIARWYAQLMSSMSSHGDLEGIKYCYENTPFRLEPRDMGRMNLEMSRYIMIDGGMKLDENEQIDCIRSSIYGNDLELLKLFHEGCHNRSKCLDNGIDLAAENGYLSMVEYLHFNCRHGGSGPCSKVAMDRAAANGHLKIVQFLHNHRTEGCTTAAMDRASGKSHHSIVQFLHRHRTEGCTTAAMDLAVWGSHFEIVSFLHYNRTEGCNVFINDPLRKNEVDINQFLILNHIVPDQPNNTITHNNKSVWGSFVDKFLNK</sequence>
<evidence type="ECO:0000313" key="1">
    <source>
        <dbReference type="EMBL" id="EGG24319.1"/>
    </source>
</evidence>
<gene>
    <name evidence="1" type="ORF">DFA_06469</name>
</gene>
<dbReference type="InterPro" id="IPR002110">
    <property type="entry name" value="Ankyrin_rpt"/>
</dbReference>
<keyword evidence="2" id="KW-1185">Reference proteome</keyword>
<dbReference type="InterPro" id="IPR052050">
    <property type="entry name" value="SecEffector_AnkRepeat"/>
</dbReference>
<dbReference type="KEGG" id="dfa:DFA_06469"/>
<dbReference type="GeneID" id="14876332"/>
<dbReference type="OrthoDB" id="76773at2759"/>
<proteinExistence type="predicted"/>
<reference evidence="2" key="1">
    <citation type="journal article" date="2011" name="Genome Res.">
        <title>Phylogeny-wide analysis of social amoeba genomes highlights ancient origins for complex intercellular communication.</title>
        <authorList>
            <person name="Heidel A.J."/>
            <person name="Lawal H.M."/>
            <person name="Felder M."/>
            <person name="Schilde C."/>
            <person name="Helps N.R."/>
            <person name="Tunggal B."/>
            <person name="Rivero F."/>
            <person name="John U."/>
            <person name="Schleicher M."/>
            <person name="Eichinger L."/>
            <person name="Platzer M."/>
            <person name="Noegel A.A."/>
            <person name="Schaap P."/>
            <person name="Gloeckner G."/>
        </authorList>
    </citation>
    <scope>NUCLEOTIDE SEQUENCE [LARGE SCALE GENOMIC DNA]</scope>
    <source>
        <strain evidence="2">SH3</strain>
    </source>
</reference>
<dbReference type="Proteomes" id="UP000007797">
    <property type="component" value="Unassembled WGS sequence"/>
</dbReference>
<evidence type="ECO:0008006" key="3">
    <source>
        <dbReference type="Google" id="ProtNLM"/>
    </source>
</evidence>
<dbReference type="SUPFAM" id="SSF48403">
    <property type="entry name" value="Ankyrin repeat"/>
    <property type="match status" value="2"/>
</dbReference>
<dbReference type="EMBL" id="GL883007">
    <property type="protein sequence ID" value="EGG24319.1"/>
    <property type="molecule type" value="Genomic_DNA"/>
</dbReference>
<organism evidence="1 2">
    <name type="scientific">Cavenderia fasciculata</name>
    <name type="common">Slime mold</name>
    <name type="synonym">Dictyostelium fasciculatum</name>
    <dbReference type="NCBI Taxonomy" id="261658"/>
    <lineage>
        <taxon>Eukaryota</taxon>
        <taxon>Amoebozoa</taxon>
        <taxon>Evosea</taxon>
        <taxon>Eumycetozoa</taxon>
        <taxon>Dictyostelia</taxon>
        <taxon>Acytosteliales</taxon>
        <taxon>Cavenderiaceae</taxon>
        <taxon>Cavenderia</taxon>
    </lineage>
</organism>
<accession>F4PJ33</accession>